<evidence type="ECO:0000313" key="1">
    <source>
        <dbReference type="EMBL" id="GFP20425.1"/>
    </source>
</evidence>
<reference evidence="1 2" key="1">
    <citation type="journal article" date="2020" name="Front. Microbiol.">
        <title>Single-cell genomics of novel Actinobacteria with the Wood-Ljungdahl pathway discovered in a serpentinizing system.</title>
        <authorList>
            <person name="Merino N."/>
            <person name="Kawai M."/>
            <person name="Boyd E.S."/>
            <person name="Colman D.R."/>
            <person name="McGlynn S.E."/>
            <person name="Nealson K.H."/>
            <person name="Kurokawa K."/>
            <person name="Hongoh Y."/>
        </authorList>
    </citation>
    <scope>NUCLEOTIDE SEQUENCE [LARGE SCALE GENOMIC DNA]</scope>
    <source>
        <strain evidence="1 2">S03</strain>
    </source>
</reference>
<name>A0A6V8NJN8_9ACTN</name>
<evidence type="ECO:0000313" key="2">
    <source>
        <dbReference type="Proteomes" id="UP000574717"/>
    </source>
</evidence>
<dbReference type="AlphaFoldDB" id="A0A6V8NJN8"/>
<sequence length="30" mass="3530">NYFIKNYYDGVIPDYQAAAFFNGYLFSRDG</sequence>
<gene>
    <name evidence="1" type="ORF">HKBW3S03_01927</name>
</gene>
<dbReference type="Proteomes" id="UP000574717">
    <property type="component" value="Unassembled WGS sequence"/>
</dbReference>
<organism evidence="1 2">
    <name type="scientific">Candidatus Hakubella thermalkaliphila</name>
    <dbReference type="NCBI Taxonomy" id="2754717"/>
    <lineage>
        <taxon>Bacteria</taxon>
        <taxon>Bacillati</taxon>
        <taxon>Actinomycetota</taxon>
        <taxon>Actinomycetota incertae sedis</taxon>
        <taxon>Candidatus Hakubellales</taxon>
        <taxon>Candidatus Hakubellaceae</taxon>
        <taxon>Candidatus Hakubella</taxon>
    </lineage>
</organism>
<proteinExistence type="predicted"/>
<comment type="caution">
    <text evidence="1">The sequence shown here is derived from an EMBL/GenBank/DDBJ whole genome shotgun (WGS) entry which is preliminary data.</text>
</comment>
<dbReference type="EMBL" id="BLRU01000423">
    <property type="protein sequence ID" value="GFP20425.1"/>
    <property type="molecule type" value="Genomic_DNA"/>
</dbReference>
<accession>A0A6V8NJN8</accession>
<protein>
    <submittedName>
        <fullName evidence="1">Uncharacterized protein</fullName>
    </submittedName>
</protein>
<feature type="non-terminal residue" evidence="1">
    <location>
        <position position="1"/>
    </location>
</feature>